<comment type="caution">
    <text evidence="2">The sequence shown here is derived from an EMBL/GenBank/DDBJ whole genome shotgun (WGS) entry which is preliminary data.</text>
</comment>
<evidence type="ECO:0000256" key="1">
    <source>
        <dbReference type="SAM" id="MobiDB-lite"/>
    </source>
</evidence>
<dbReference type="Proteomes" id="UP001141183">
    <property type="component" value="Unassembled WGS sequence"/>
</dbReference>
<keyword evidence="3" id="KW-1185">Reference proteome</keyword>
<accession>A0A9X4B1J4</accession>
<dbReference type="AlphaFoldDB" id="A0A9X4B1J4"/>
<proteinExistence type="predicted"/>
<dbReference type="EMBL" id="JAMRYU010000022">
    <property type="protein sequence ID" value="MDC4242019.1"/>
    <property type="molecule type" value="Genomic_DNA"/>
</dbReference>
<name>A0A9X4B1J4_9CLOT</name>
<feature type="region of interest" description="Disordered" evidence="1">
    <location>
        <begin position="23"/>
        <end position="49"/>
    </location>
</feature>
<dbReference type="PROSITE" id="PS51257">
    <property type="entry name" value="PROKAR_LIPOPROTEIN"/>
    <property type="match status" value="1"/>
</dbReference>
<protein>
    <submittedName>
        <fullName evidence="2">Uncharacterized protein</fullName>
    </submittedName>
</protein>
<evidence type="ECO:0000313" key="2">
    <source>
        <dbReference type="EMBL" id="MDC4242019.1"/>
    </source>
</evidence>
<gene>
    <name evidence="2" type="ORF">NE398_17940</name>
</gene>
<feature type="compositionally biased region" description="Basic and acidic residues" evidence="1">
    <location>
        <begin position="24"/>
        <end position="48"/>
    </location>
</feature>
<sequence length="162" mass="18254">MKKVLITVLSGILTLSLVGCGSTKKVENSEGGKPNVKVEEPKKEEKEQPPITIEEVPMNVTILEPDSIGNRYMEATFTNNSKYAIKGFNVTVLLKDKNEKTYLSNFDTVMSGETSPKFQTFGPDTGNADDLEYLEYEITVVDESGKEIYLTYDVKLKTYKWY</sequence>
<dbReference type="RefSeq" id="WP_195954211.1">
    <property type="nucleotide sequence ID" value="NZ_CAXSLY010000064.1"/>
</dbReference>
<reference evidence="2" key="1">
    <citation type="submission" date="2022-05" db="EMBL/GenBank/DDBJ databases">
        <title>Draft genome sequence of Clostridium tertium strain CP3 isolated from Peru.</title>
        <authorList>
            <person name="Hurtado R."/>
            <person name="Lima L."/>
            <person name="Sousa T."/>
            <person name="Jaiswal A.K."/>
            <person name="Tiwari S."/>
            <person name="Maturrano L."/>
            <person name="Brenig B."/>
            <person name="Azevedo V."/>
        </authorList>
    </citation>
    <scope>NUCLEOTIDE SEQUENCE</scope>
    <source>
        <strain evidence="2">CP3</strain>
    </source>
</reference>
<organism evidence="2 3">
    <name type="scientific">Clostridium tertium</name>
    <dbReference type="NCBI Taxonomy" id="1559"/>
    <lineage>
        <taxon>Bacteria</taxon>
        <taxon>Bacillati</taxon>
        <taxon>Bacillota</taxon>
        <taxon>Clostridia</taxon>
        <taxon>Eubacteriales</taxon>
        <taxon>Clostridiaceae</taxon>
        <taxon>Clostridium</taxon>
    </lineage>
</organism>
<evidence type="ECO:0000313" key="3">
    <source>
        <dbReference type="Proteomes" id="UP001141183"/>
    </source>
</evidence>